<proteinExistence type="predicted"/>
<sequence length="169" mass="17500">MLPACATPCSGAAPAEPPPQSLAGPFAGALADFDACRYARVTVSLPLLVRAGHVLALSGRDTDQYALPAKVYLLATRMLVKLDETPLGWIAADRARQFANAADDALAVAEAARQAAVLARRAGRHNEALSLPPRTSPTCAASAGPAPRCAASWSRAPRTRSRAAVTVCS</sequence>
<gene>
    <name evidence="1" type="ORF">SZN_00650</name>
</gene>
<dbReference type="Proteomes" id="UP000004217">
    <property type="component" value="Unassembled WGS sequence"/>
</dbReference>
<comment type="caution">
    <text evidence="1">The sequence shown here is derived from an EMBL/GenBank/DDBJ whole genome shotgun (WGS) entry which is preliminary data.</text>
</comment>
<dbReference type="EMBL" id="AGBF01000001">
    <property type="protein sequence ID" value="EGX61825.1"/>
    <property type="molecule type" value="Genomic_DNA"/>
</dbReference>
<accession>G2G3S9</accession>
<name>G2G3S9_9ACTN</name>
<protein>
    <submittedName>
        <fullName evidence="1">Uncharacterized protein</fullName>
    </submittedName>
</protein>
<evidence type="ECO:0000313" key="1">
    <source>
        <dbReference type="EMBL" id="EGX61825.1"/>
    </source>
</evidence>
<dbReference type="AlphaFoldDB" id="G2G3S9"/>
<evidence type="ECO:0000313" key="2">
    <source>
        <dbReference type="Proteomes" id="UP000004217"/>
    </source>
</evidence>
<dbReference type="OrthoDB" id="3865941at2"/>
<keyword evidence="2" id="KW-1185">Reference proteome</keyword>
<organism evidence="1 2">
    <name type="scientific">Streptomyces zinciresistens K42</name>
    <dbReference type="NCBI Taxonomy" id="700597"/>
    <lineage>
        <taxon>Bacteria</taxon>
        <taxon>Bacillati</taxon>
        <taxon>Actinomycetota</taxon>
        <taxon>Actinomycetes</taxon>
        <taxon>Kitasatosporales</taxon>
        <taxon>Streptomycetaceae</taxon>
        <taxon>Streptomyces</taxon>
    </lineage>
</organism>
<reference evidence="1 2" key="1">
    <citation type="submission" date="2011-08" db="EMBL/GenBank/DDBJ databases">
        <authorList>
            <person name="Lin Y."/>
            <person name="Hao X."/>
            <person name="Johnstone L."/>
            <person name="Miller S.J."/>
            <person name="Wei G."/>
            <person name="Rensing C."/>
        </authorList>
    </citation>
    <scope>NUCLEOTIDE SEQUENCE [LARGE SCALE GENOMIC DNA]</scope>
    <source>
        <strain evidence="1 2">K42</strain>
    </source>
</reference>
<dbReference type="RefSeq" id="WP_007490555.1">
    <property type="nucleotide sequence ID" value="NZ_AGBF01000001.1"/>
</dbReference>
<dbReference type="PATRIC" id="fig|700597.3.peg.120"/>